<dbReference type="OrthoDB" id="272077at2759"/>
<keyword evidence="6" id="KW-1185">Reference proteome</keyword>
<evidence type="ECO:0000313" key="6">
    <source>
        <dbReference type="Proteomes" id="UP000266841"/>
    </source>
</evidence>
<dbReference type="PROSITE" id="PS50089">
    <property type="entry name" value="ZF_RING_2"/>
    <property type="match status" value="1"/>
</dbReference>
<dbReference type="EMBL" id="AGNL01011965">
    <property type="protein sequence ID" value="EJK68140.1"/>
    <property type="molecule type" value="Genomic_DNA"/>
</dbReference>
<evidence type="ECO:0000259" key="4">
    <source>
        <dbReference type="PROSITE" id="PS50089"/>
    </source>
</evidence>
<feature type="region of interest" description="Disordered" evidence="3">
    <location>
        <begin position="1"/>
        <end position="22"/>
    </location>
</feature>
<evidence type="ECO:0000313" key="5">
    <source>
        <dbReference type="EMBL" id="EJK68140.1"/>
    </source>
</evidence>
<reference evidence="5 6" key="1">
    <citation type="journal article" date="2012" name="Genome Biol.">
        <title>Genome and low-iron response of an oceanic diatom adapted to chronic iron limitation.</title>
        <authorList>
            <person name="Lommer M."/>
            <person name="Specht M."/>
            <person name="Roy A.S."/>
            <person name="Kraemer L."/>
            <person name="Andreson R."/>
            <person name="Gutowska M.A."/>
            <person name="Wolf J."/>
            <person name="Bergner S.V."/>
            <person name="Schilhabel M.B."/>
            <person name="Klostermeier U.C."/>
            <person name="Beiko R.G."/>
            <person name="Rosenstiel P."/>
            <person name="Hippler M."/>
            <person name="Laroche J."/>
        </authorList>
    </citation>
    <scope>NUCLEOTIDE SEQUENCE [LARGE SCALE GENOMIC DNA]</scope>
    <source>
        <strain evidence="5 6">CCMP1005</strain>
    </source>
</reference>
<dbReference type="Pfam" id="PF08238">
    <property type="entry name" value="Sel1"/>
    <property type="match status" value="3"/>
</dbReference>
<comment type="similarity">
    <text evidence="1">Belongs to the sel-1 family.</text>
</comment>
<dbReference type="PANTHER" id="PTHR11102">
    <property type="entry name" value="SEL-1-LIKE PROTEIN"/>
    <property type="match status" value="1"/>
</dbReference>
<dbReference type="GO" id="GO:0008270">
    <property type="term" value="F:zinc ion binding"/>
    <property type="evidence" value="ECO:0007669"/>
    <property type="project" value="UniProtKB-KW"/>
</dbReference>
<dbReference type="Gene3D" id="1.25.40.10">
    <property type="entry name" value="Tetratricopeptide repeat domain"/>
    <property type="match status" value="2"/>
</dbReference>
<dbReference type="SUPFAM" id="SSF81901">
    <property type="entry name" value="HCP-like"/>
    <property type="match status" value="2"/>
</dbReference>
<dbReference type="Proteomes" id="UP000266841">
    <property type="component" value="Unassembled WGS sequence"/>
</dbReference>
<dbReference type="InterPro" id="IPR050767">
    <property type="entry name" value="Sel1_AlgK"/>
</dbReference>
<keyword evidence="2" id="KW-0863">Zinc-finger</keyword>
<feature type="domain" description="RING-type" evidence="4">
    <location>
        <begin position="40"/>
        <end position="86"/>
    </location>
</feature>
<dbReference type="InterPro" id="IPR011990">
    <property type="entry name" value="TPR-like_helical_dom_sf"/>
</dbReference>
<gene>
    <name evidence="5" type="ORF">THAOC_10707</name>
</gene>
<proteinExistence type="inferred from homology"/>
<dbReference type="AlphaFoldDB" id="K0SRX1"/>
<dbReference type="PANTHER" id="PTHR11102:SF160">
    <property type="entry name" value="ERAD-ASSOCIATED E3 UBIQUITIN-PROTEIN LIGASE COMPONENT HRD3"/>
    <property type="match status" value="1"/>
</dbReference>
<accession>K0SRX1</accession>
<name>K0SRX1_THAOC</name>
<dbReference type="SUPFAM" id="SSF57850">
    <property type="entry name" value="RING/U-box"/>
    <property type="match status" value="1"/>
</dbReference>
<sequence>MFNLAHDARAGQAESNDPAAPTLQQRLMTSGLERPEGDRCTICFDLIELPVGQHSKMNGCCMKRVCNGCGLAARQRGMFDRCPFCRTPLPHDDASMLAMIHKRVGKGDAEAIYFLGDQYYHGSLGLTKDVSRAIELWTEAAELGSLDAQYALGLVYYTGDGVEEDKPRGTHHLQQAAMKGDVESRNKLGDVEYDNANYQIALQHYMISAKLGYEKSLNYIKEMFKEGHATKAQYAEALLGYRDACNGLCNEGSFKVLLEINSYYALLASAAAPAASKWSSLMKGVGERRVGFQEGNGLLVGFFVRSGDLGVTDDVPRAIELRTEAAELGSLEAHRQLGAMHYTCDGVEEDKPRGIHHWQQAAMKGDADSRHTLGIAEYNIKNCKLAARLDDIL</sequence>
<evidence type="ECO:0000256" key="3">
    <source>
        <dbReference type="SAM" id="MobiDB-lite"/>
    </source>
</evidence>
<keyword evidence="2" id="KW-0862">Zinc</keyword>
<dbReference type="eggNOG" id="ENOG502S2H7">
    <property type="taxonomic scope" value="Eukaryota"/>
</dbReference>
<dbReference type="InterPro" id="IPR006597">
    <property type="entry name" value="Sel1-like"/>
</dbReference>
<comment type="caution">
    <text evidence="5">The sequence shown here is derived from an EMBL/GenBank/DDBJ whole genome shotgun (WGS) entry which is preliminary data.</text>
</comment>
<keyword evidence="2" id="KW-0479">Metal-binding</keyword>
<organism evidence="5 6">
    <name type="scientific">Thalassiosira oceanica</name>
    <name type="common">Marine diatom</name>
    <dbReference type="NCBI Taxonomy" id="159749"/>
    <lineage>
        <taxon>Eukaryota</taxon>
        <taxon>Sar</taxon>
        <taxon>Stramenopiles</taxon>
        <taxon>Ochrophyta</taxon>
        <taxon>Bacillariophyta</taxon>
        <taxon>Coscinodiscophyceae</taxon>
        <taxon>Thalassiosirophycidae</taxon>
        <taxon>Thalassiosirales</taxon>
        <taxon>Thalassiosiraceae</taxon>
        <taxon>Thalassiosira</taxon>
    </lineage>
</organism>
<evidence type="ECO:0000256" key="1">
    <source>
        <dbReference type="ARBA" id="ARBA00038101"/>
    </source>
</evidence>
<dbReference type="SMART" id="SM00671">
    <property type="entry name" value="SEL1"/>
    <property type="match status" value="4"/>
</dbReference>
<evidence type="ECO:0000256" key="2">
    <source>
        <dbReference type="PROSITE-ProRule" id="PRU00175"/>
    </source>
</evidence>
<dbReference type="InterPro" id="IPR001841">
    <property type="entry name" value="Znf_RING"/>
</dbReference>
<protein>
    <recommendedName>
        <fullName evidence="4">RING-type domain-containing protein</fullName>
    </recommendedName>
</protein>